<feature type="compositionally biased region" description="Acidic residues" evidence="1">
    <location>
        <begin position="352"/>
        <end position="362"/>
    </location>
</feature>
<dbReference type="RefSeq" id="XP_003081839.2">
    <property type="nucleotide sequence ID" value="XM_003081791.2"/>
</dbReference>
<comment type="caution">
    <text evidence="2">The sequence shown here is derived from an EMBL/GenBank/DDBJ whole genome shotgun (WGS) entry which is preliminary data.</text>
</comment>
<organism evidence="2 3">
    <name type="scientific">Ostreococcus tauri</name>
    <name type="common">Marine green alga</name>
    <dbReference type="NCBI Taxonomy" id="70448"/>
    <lineage>
        <taxon>Eukaryota</taxon>
        <taxon>Viridiplantae</taxon>
        <taxon>Chlorophyta</taxon>
        <taxon>Mamiellophyceae</taxon>
        <taxon>Mamiellales</taxon>
        <taxon>Bathycoccaceae</taxon>
        <taxon>Ostreococcus</taxon>
    </lineage>
</organism>
<sequence length="383" mass="42480">MASTGVDDERTRALRRAMLASMARASAVGRTVDADVRDAGSRLALALAQGGADAEAADALAFVGFTHRLGKKVLRYDDACEGDSSVAAVDEAGSTIVAARDGAARESTMRTLRSAFVGRERAFWREHGYDDDTCGFFSYVHDLESPSTNAMDVAALDVRRVAAKSFPRAARARWVEWWAHKRPHSHGHQMHFDSHDEGLNGIKHPICSVVVFVDGSCGGPTLVTNQKDDASRSSLATRGWLVHPRDGRIVVFDGDYLHGVIPGRPDFAPANEEDARRVTVMFSFWDDMETHETWKPKGSARPFPPPDASKIEGYSWRADFDLDENANDEDEPRGEPAPVVPVDHPWERVRDDDDAEEDEEDEPNVKRCRTTRFPSYDECFQGF</sequence>
<proteinExistence type="predicted"/>
<dbReference type="OrthoDB" id="498838at2759"/>
<feature type="region of interest" description="Disordered" evidence="1">
    <location>
        <begin position="323"/>
        <end position="368"/>
    </location>
</feature>
<evidence type="ECO:0000313" key="3">
    <source>
        <dbReference type="Proteomes" id="UP000009170"/>
    </source>
</evidence>
<dbReference type="GeneID" id="9832373"/>
<name>A0A090N4A6_OSTTA</name>
<protein>
    <submittedName>
        <fullName evidence="2">Unnamed product</fullName>
    </submittedName>
</protein>
<dbReference type="KEGG" id="ota:OT_ostta11g00390"/>
<reference evidence="3" key="1">
    <citation type="journal article" date="2006" name="Proc. Natl. Acad. Sci. U.S.A.">
        <title>Genome analysis of the smallest free-living eukaryote Ostreococcus tauri unveils many unique features.</title>
        <authorList>
            <person name="Derelle E."/>
            <person name="Ferraz C."/>
            <person name="Rombauts S."/>
            <person name="Rouze P."/>
            <person name="Worden A.Z."/>
            <person name="Robbens S."/>
            <person name="Partensky F."/>
            <person name="Degroeve S."/>
            <person name="Echeynie S."/>
            <person name="Cooke R."/>
            <person name="Saeys Y."/>
            <person name="Wuyts J."/>
            <person name="Jabbari K."/>
            <person name="Bowler C."/>
            <person name="Panaud O."/>
            <person name="Piegu B."/>
            <person name="Ball S.G."/>
            <person name="Ral J.-P."/>
            <person name="Bouget F.-Y."/>
            <person name="Piganeau G."/>
            <person name="De Baets B."/>
            <person name="Picard A."/>
            <person name="Delseny M."/>
            <person name="Demaille J."/>
            <person name="Van de Peer Y."/>
            <person name="Moreau H."/>
        </authorList>
    </citation>
    <scope>NUCLEOTIDE SEQUENCE [LARGE SCALE GENOMIC DNA]</scope>
    <source>
        <strain evidence="3">OTTH 0595 / CCAP 157/2 / RCC745</strain>
    </source>
</reference>
<accession>A0A090N4A6</accession>
<dbReference type="InParanoid" id="A0A090N4A6"/>
<reference evidence="2 3" key="2">
    <citation type="journal article" date="2014" name="BMC Genomics">
        <title>An improved genome of the model marine alga Ostreococcus tauri unfolds by assessing Illumina de novo assemblies.</title>
        <authorList>
            <person name="Blanc-Mathieu R."/>
            <person name="Verhelst B."/>
            <person name="Derelle E."/>
            <person name="Rombauts S."/>
            <person name="Bouget F.Y."/>
            <person name="Carre I."/>
            <person name="Chateau A."/>
            <person name="Eyre-Walker A."/>
            <person name="Grimsley N."/>
            <person name="Moreau H."/>
            <person name="Piegu B."/>
            <person name="Rivals E."/>
            <person name="Schackwitz W."/>
            <person name="Van de Peer Y."/>
            <person name="Piganeau G."/>
        </authorList>
    </citation>
    <scope>NUCLEOTIDE SEQUENCE [LARGE SCALE GENOMIC DNA]</scope>
    <source>
        <strain evidence="3">OTTH 0595 / CCAP 157/2 / RCC745</strain>
    </source>
</reference>
<keyword evidence="3" id="KW-1185">Reference proteome</keyword>
<feature type="compositionally biased region" description="Acidic residues" evidence="1">
    <location>
        <begin position="323"/>
        <end position="332"/>
    </location>
</feature>
<evidence type="ECO:0000313" key="2">
    <source>
        <dbReference type="EMBL" id="CEF99533.1"/>
    </source>
</evidence>
<dbReference type="EMBL" id="CAID01000011">
    <property type="protein sequence ID" value="CEF99533.1"/>
    <property type="molecule type" value="Genomic_DNA"/>
</dbReference>
<dbReference type="AlphaFoldDB" id="A0A090N4A6"/>
<gene>
    <name evidence="2" type="ORF">OT_ostta11g00390</name>
</gene>
<dbReference type="Proteomes" id="UP000009170">
    <property type="component" value="Unassembled WGS sequence"/>
</dbReference>
<evidence type="ECO:0000256" key="1">
    <source>
        <dbReference type="SAM" id="MobiDB-lite"/>
    </source>
</evidence>